<evidence type="ECO:0000313" key="1">
    <source>
        <dbReference type="EMBL" id="KAH7687092.1"/>
    </source>
</evidence>
<comment type="caution">
    <text evidence="1">The sequence shown here is derived from an EMBL/GenBank/DDBJ whole genome shotgun (WGS) entry which is preliminary data.</text>
</comment>
<name>A0ACB7WGJ0_DIOAL</name>
<organism evidence="1 2">
    <name type="scientific">Dioscorea alata</name>
    <name type="common">Purple yam</name>
    <dbReference type="NCBI Taxonomy" id="55571"/>
    <lineage>
        <taxon>Eukaryota</taxon>
        <taxon>Viridiplantae</taxon>
        <taxon>Streptophyta</taxon>
        <taxon>Embryophyta</taxon>
        <taxon>Tracheophyta</taxon>
        <taxon>Spermatophyta</taxon>
        <taxon>Magnoliopsida</taxon>
        <taxon>Liliopsida</taxon>
        <taxon>Dioscoreales</taxon>
        <taxon>Dioscoreaceae</taxon>
        <taxon>Dioscorea</taxon>
    </lineage>
</organism>
<sequence length="450" mass="47032">MASDGLSSGAASSSSSSASSSSSSAGDSYIGSLISLTSKSDIRYEGMLASISPQDSTIALQNVRSFGTEGRRKDGPQVPPIDKVYEYILFRGSDIKDLQVKSSPVHSKPQAYSDPAILQSHYSYAPTSTGSATVGGRTFSGPSAHTGNSAGGMGAIPDASSLYRTAAHLPSPASTDINGASLSAPAYWQEYAGATGALGHSQQQSVPSPISSVPLHNELQYGKGLAPSSMPQLPQQAHSLTFNSSTAPLLVPANSSDFPSSTSNASLLTHPLLSHSSLSLSSHLQPLSSFASPDQELNINMNPIPGRPSPLLNPLDPSLPYPSSMMSNTSGPLPSFSSIPDVLVTSTPMMIPEPKNMKPSPPTSLNASPYLLPQAPLLPLPQSTEQLQHGATHFTEEFDFDAMNEKFKKDEVWGSLGKVKGSGSTRDGTVDDPTCGNLEFEEGFGHRPSA</sequence>
<proteinExistence type="predicted"/>
<dbReference type="EMBL" id="CM037014">
    <property type="protein sequence ID" value="KAH7687092.1"/>
    <property type="molecule type" value="Genomic_DNA"/>
</dbReference>
<evidence type="ECO:0000313" key="2">
    <source>
        <dbReference type="Proteomes" id="UP000827976"/>
    </source>
</evidence>
<accession>A0ACB7WGJ0</accession>
<protein>
    <submittedName>
        <fullName evidence="1">Protein LSM14 protein</fullName>
    </submittedName>
</protein>
<dbReference type="Proteomes" id="UP000827976">
    <property type="component" value="Chromosome 4"/>
</dbReference>
<gene>
    <name evidence="1" type="ORF">IHE45_04G147000</name>
</gene>
<keyword evidence="2" id="KW-1185">Reference proteome</keyword>
<reference evidence="2" key="1">
    <citation type="journal article" date="2022" name="Nat. Commun.">
        <title>Chromosome evolution and the genetic basis of agronomically important traits in greater yam.</title>
        <authorList>
            <person name="Bredeson J.V."/>
            <person name="Lyons J.B."/>
            <person name="Oniyinde I.O."/>
            <person name="Okereke N.R."/>
            <person name="Kolade O."/>
            <person name="Nnabue I."/>
            <person name="Nwadili C.O."/>
            <person name="Hribova E."/>
            <person name="Parker M."/>
            <person name="Nwogha J."/>
            <person name="Shu S."/>
            <person name="Carlson J."/>
            <person name="Kariba R."/>
            <person name="Muthemba S."/>
            <person name="Knop K."/>
            <person name="Barton G.J."/>
            <person name="Sherwood A.V."/>
            <person name="Lopez-Montes A."/>
            <person name="Asiedu R."/>
            <person name="Jamnadass R."/>
            <person name="Muchugi A."/>
            <person name="Goodstein D."/>
            <person name="Egesi C.N."/>
            <person name="Featherston J."/>
            <person name="Asfaw A."/>
            <person name="Simpson G.G."/>
            <person name="Dolezel J."/>
            <person name="Hendre P.S."/>
            <person name="Van Deynze A."/>
            <person name="Kumar P.L."/>
            <person name="Obidiegwu J.E."/>
            <person name="Bhattacharjee R."/>
            <person name="Rokhsar D.S."/>
        </authorList>
    </citation>
    <scope>NUCLEOTIDE SEQUENCE [LARGE SCALE GENOMIC DNA]</scope>
    <source>
        <strain evidence="2">cv. TDa95/00328</strain>
    </source>
</reference>